<name>A0A0C1JIB3_9BACT</name>
<evidence type="ECO:0000313" key="1">
    <source>
        <dbReference type="EMBL" id="KIC71115.1"/>
    </source>
</evidence>
<accession>A0A0C1JIB3</accession>
<proteinExistence type="predicted"/>
<dbReference type="InterPro" id="IPR010985">
    <property type="entry name" value="Ribbon_hlx_hlx"/>
</dbReference>
<dbReference type="SUPFAM" id="SSF47598">
    <property type="entry name" value="Ribbon-helix-helix"/>
    <property type="match status" value="1"/>
</dbReference>
<dbReference type="InterPro" id="IPR035069">
    <property type="entry name" value="TTHA1013/TTHA0281-like"/>
</dbReference>
<dbReference type="SUPFAM" id="SSF143100">
    <property type="entry name" value="TTHA1013/TTHA0281-like"/>
    <property type="match status" value="1"/>
</dbReference>
<dbReference type="EMBL" id="JSAN01000115">
    <property type="protein sequence ID" value="KIC71115.1"/>
    <property type="molecule type" value="Genomic_DNA"/>
</dbReference>
<evidence type="ECO:0000313" key="2">
    <source>
        <dbReference type="Proteomes" id="UP000031465"/>
    </source>
</evidence>
<dbReference type="GO" id="GO:0006355">
    <property type="term" value="P:regulation of DNA-templated transcription"/>
    <property type="evidence" value="ECO:0007669"/>
    <property type="project" value="InterPro"/>
</dbReference>
<dbReference type="Pfam" id="PF05534">
    <property type="entry name" value="HicB"/>
    <property type="match status" value="1"/>
</dbReference>
<comment type="caution">
    <text evidence="1">The sequence shown here is derived from an EMBL/GenBank/DDBJ whole genome shotgun (WGS) entry which is preliminary data.</text>
</comment>
<dbReference type="Gene3D" id="1.10.1220.10">
    <property type="entry name" value="Met repressor-like"/>
    <property type="match status" value="1"/>
</dbReference>
<dbReference type="Proteomes" id="UP000031465">
    <property type="component" value="Unassembled WGS sequence"/>
</dbReference>
<organism evidence="1 2">
    <name type="scientific">Candidatus Protochlamydia amoebophila</name>
    <dbReference type="NCBI Taxonomy" id="362787"/>
    <lineage>
        <taxon>Bacteria</taxon>
        <taxon>Pseudomonadati</taxon>
        <taxon>Chlamydiota</taxon>
        <taxon>Chlamydiia</taxon>
        <taxon>Parachlamydiales</taxon>
        <taxon>Parachlamydiaceae</taxon>
        <taxon>Candidatus Protochlamydia</taxon>
    </lineage>
</organism>
<protein>
    <recommendedName>
        <fullName evidence="3">HicB family protein</fullName>
    </recommendedName>
</protein>
<dbReference type="AlphaFoldDB" id="A0A0C1JIB3"/>
<gene>
    <name evidence="1" type="ORF">DB44_ER00440</name>
</gene>
<dbReference type="InterPro" id="IPR008651">
    <property type="entry name" value="Uncharacterised_HicB"/>
</dbReference>
<sequence length="107" mass="12293">MLKYKNYTGFVQFDDEAMIFHGEVLGIRDVITFRGTTPEEIKKEFEISIDGYLDWCKELGQEPEKPFSGNIHLRLKPDLHAKLAAEAKFNGISLNNYISQTLKQAIQ</sequence>
<dbReference type="InterPro" id="IPR013321">
    <property type="entry name" value="Arc_rbn_hlx_hlx"/>
</dbReference>
<evidence type="ECO:0008006" key="3">
    <source>
        <dbReference type="Google" id="ProtNLM"/>
    </source>
</evidence>
<dbReference type="RefSeq" id="WP_039359992.1">
    <property type="nucleotide sequence ID" value="NZ_JSAN01000115.1"/>
</dbReference>
<dbReference type="PATRIC" id="fig|362787.3.peg.1718"/>
<reference evidence="1 2" key="1">
    <citation type="journal article" date="2014" name="Mol. Biol. Evol.">
        <title>Massive expansion of Ubiquitination-related gene families within the Chlamydiae.</title>
        <authorList>
            <person name="Domman D."/>
            <person name="Collingro A."/>
            <person name="Lagkouvardos I."/>
            <person name="Gehre L."/>
            <person name="Weinmaier T."/>
            <person name="Rattei T."/>
            <person name="Subtil A."/>
            <person name="Horn M."/>
        </authorList>
    </citation>
    <scope>NUCLEOTIDE SEQUENCE [LARGE SCALE GENOMIC DNA]</scope>
    <source>
        <strain evidence="1 2">EI2</strain>
    </source>
</reference>